<name>A0A7M7N300_STRPU</name>
<evidence type="ECO:0000313" key="3">
    <source>
        <dbReference type="EnsemblMetazoa" id="XP_030830183"/>
    </source>
</evidence>
<feature type="region of interest" description="Disordered" evidence="1">
    <location>
        <begin position="142"/>
        <end position="217"/>
    </location>
</feature>
<protein>
    <recommendedName>
        <fullName evidence="2">PX domain-containing protein</fullName>
    </recommendedName>
</protein>
<feature type="compositionally biased region" description="Low complexity" evidence="1">
    <location>
        <begin position="166"/>
        <end position="176"/>
    </location>
</feature>
<evidence type="ECO:0000313" key="4">
    <source>
        <dbReference type="Proteomes" id="UP000007110"/>
    </source>
</evidence>
<dbReference type="KEGG" id="spu:115919854"/>
<accession>A0A7M7N300</accession>
<dbReference type="OMA" id="YEEYHVI"/>
<evidence type="ECO:0000259" key="2">
    <source>
        <dbReference type="PROSITE" id="PS50195"/>
    </source>
</evidence>
<dbReference type="SMART" id="SM00312">
    <property type="entry name" value="PX"/>
    <property type="match status" value="1"/>
</dbReference>
<dbReference type="Gene3D" id="3.30.1520.10">
    <property type="entry name" value="Phox-like domain"/>
    <property type="match status" value="1"/>
</dbReference>
<dbReference type="InterPro" id="IPR036871">
    <property type="entry name" value="PX_dom_sf"/>
</dbReference>
<dbReference type="Pfam" id="PF00787">
    <property type="entry name" value="PX"/>
    <property type="match status" value="1"/>
</dbReference>
<reference evidence="4" key="1">
    <citation type="submission" date="2015-02" db="EMBL/GenBank/DDBJ databases">
        <title>Genome sequencing for Strongylocentrotus purpuratus.</title>
        <authorList>
            <person name="Murali S."/>
            <person name="Liu Y."/>
            <person name="Vee V."/>
            <person name="English A."/>
            <person name="Wang M."/>
            <person name="Skinner E."/>
            <person name="Han Y."/>
            <person name="Muzny D.M."/>
            <person name="Worley K.C."/>
            <person name="Gibbs R.A."/>
        </authorList>
    </citation>
    <scope>NUCLEOTIDE SEQUENCE</scope>
</reference>
<dbReference type="FunCoup" id="A0A7M7N300">
    <property type="interactions" value="422"/>
</dbReference>
<sequence>MNKAIVTPRTLKNTETGIDITVPEFRTITKLLSNQEEFHVIVISSLPYFKSPDHKPEDVVQFMVPKWYSDFESLHKAMSDRYPATIFPDLPKKVLMVRDSTPQGRRSAFEKLMQFIAASPKVCCSPILLEFLGVPSSKIGAVEGQEKESESRGSGDGTQKDDMKSPTKSVKSQSSSLFGEEDSDDELFKTEKGDVDEADSDLFSPSPRHAPPSTKGE</sequence>
<dbReference type="PANTHER" id="PTHR14431:SF1">
    <property type="entry name" value="HCLS1-BINDING PROTEIN 3"/>
    <property type="match status" value="1"/>
</dbReference>
<dbReference type="GeneID" id="115919854"/>
<dbReference type="EnsemblMetazoa" id="XM_030974323">
    <property type="protein sequence ID" value="XP_030830183"/>
    <property type="gene ID" value="LOC115919854"/>
</dbReference>
<dbReference type="SUPFAM" id="SSF64268">
    <property type="entry name" value="PX domain"/>
    <property type="match status" value="1"/>
</dbReference>
<feature type="compositionally biased region" description="Basic and acidic residues" evidence="1">
    <location>
        <begin position="144"/>
        <end position="165"/>
    </location>
</feature>
<dbReference type="PANTHER" id="PTHR14431">
    <property type="entry name" value="HCLS1-BINDING PROTEIN 3"/>
    <property type="match status" value="1"/>
</dbReference>
<evidence type="ECO:0000256" key="1">
    <source>
        <dbReference type="SAM" id="MobiDB-lite"/>
    </source>
</evidence>
<proteinExistence type="predicted"/>
<dbReference type="InterPro" id="IPR001683">
    <property type="entry name" value="PX_dom"/>
</dbReference>
<keyword evidence="4" id="KW-1185">Reference proteome</keyword>
<feature type="domain" description="PX" evidence="2">
    <location>
        <begin position="1"/>
        <end position="139"/>
    </location>
</feature>
<dbReference type="AlphaFoldDB" id="A0A7M7N300"/>
<dbReference type="Proteomes" id="UP000007110">
    <property type="component" value="Unassembled WGS sequence"/>
</dbReference>
<dbReference type="GO" id="GO:0035091">
    <property type="term" value="F:phosphatidylinositol binding"/>
    <property type="evidence" value="ECO:0007669"/>
    <property type="project" value="InterPro"/>
</dbReference>
<dbReference type="RefSeq" id="XP_030830183.1">
    <property type="nucleotide sequence ID" value="XM_030974323.1"/>
</dbReference>
<dbReference type="OrthoDB" id="10254720at2759"/>
<dbReference type="InParanoid" id="A0A7M7N300"/>
<feature type="compositionally biased region" description="Basic and acidic residues" evidence="1">
    <location>
        <begin position="186"/>
        <end position="195"/>
    </location>
</feature>
<organism evidence="3 4">
    <name type="scientific">Strongylocentrotus purpuratus</name>
    <name type="common">Purple sea urchin</name>
    <dbReference type="NCBI Taxonomy" id="7668"/>
    <lineage>
        <taxon>Eukaryota</taxon>
        <taxon>Metazoa</taxon>
        <taxon>Echinodermata</taxon>
        <taxon>Eleutherozoa</taxon>
        <taxon>Echinozoa</taxon>
        <taxon>Echinoidea</taxon>
        <taxon>Euechinoidea</taxon>
        <taxon>Echinacea</taxon>
        <taxon>Camarodonta</taxon>
        <taxon>Echinidea</taxon>
        <taxon>Strongylocentrotidae</taxon>
        <taxon>Strongylocentrotus</taxon>
    </lineage>
</organism>
<reference evidence="3" key="2">
    <citation type="submission" date="2021-01" db="UniProtKB">
        <authorList>
            <consortium name="EnsemblMetazoa"/>
        </authorList>
    </citation>
    <scope>IDENTIFICATION</scope>
</reference>
<dbReference type="InterPro" id="IPR039701">
    <property type="entry name" value="HS1BP3"/>
</dbReference>
<dbReference type="PROSITE" id="PS50195">
    <property type="entry name" value="PX"/>
    <property type="match status" value="1"/>
</dbReference>